<proteinExistence type="predicted"/>
<evidence type="ECO:0000313" key="1">
    <source>
        <dbReference type="EMBL" id="KAF8672724.1"/>
    </source>
</evidence>
<dbReference type="EMBL" id="JACEFO010002219">
    <property type="protein sequence ID" value="KAF8672724.1"/>
    <property type="molecule type" value="Genomic_DNA"/>
</dbReference>
<reference evidence="1" key="1">
    <citation type="submission" date="2020-07" db="EMBL/GenBank/DDBJ databases">
        <title>Genome sequence and genetic diversity analysis of an under-domesticated orphan crop, white fonio (Digitaria exilis).</title>
        <authorList>
            <person name="Bennetzen J.L."/>
            <person name="Chen S."/>
            <person name="Ma X."/>
            <person name="Wang X."/>
            <person name="Yssel A.E.J."/>
            <person name="Chaluvadi S.R."/>
            <person name="Johnson M."/>
            <person name="Gangashetty P."/>
            <person name="Hamidou F."/>
            <person name="Sanogo M.D."/>
            <person name="Zwaenepoel A."/>
            <person name="Wallace J."/>
            <person name="Van De Peer Y."/>
            <person name="Van Deynze A."/>
        </authorList>
    </citation>
    <scope>NUCLEOTIDE SEQUENCE</scope>
    <source>
        <tissue evidence="1">Leaves</tissue>
    </source>
</reference>
<comment type="caution">
    <text evidence="1">The sequence shown here is derived from an EMBL/GenBank/DDBJ whole genome shotgun (WGS) entry which is preliminary data.</text>
</comment>
<organism evidence="1 2">
    <name type="scientific">Digitaria exilis</name>
    <dbReference type="NCBI Taxonomy" id="1010633"/>
    <lineage>
        <taxon>Eukaryota</taxon>
        <taxon>Viridiplantae</taxon>
        <taxon>Streptophyta</taxon>
        <taxon>Embryophyta</taxon>
        <taxon>Tracheophyta</taxon>
        <taxon>Spermatophyta</taxon>
        <taxon>Magnoliopsida</taxon>
        <taxon>Liliopsida</taxon>
        <taxon>Poales</taxon>
        <taxon>Poaceae</taxon>
        <taxon>PACMAD clade</taxon>
        <taxon>Panicoideae</taxon>
        <taxon>Panicodae</taxon>
        <taxon>Paniceae</taxon>
        <taxon>Anthephorinae</taxon>
        <taxon>Digitaria</taxon>
    </lineage>
</organism>
<accession>A0A835AU28</accession>
<evidence type="ECO:0000313" key="2">
    <source>
        <dbReference type="Proteomes" id="UP000636709"/>
    </source>
</evidence>
<gene>
    <name evidence="1" type="ORF">HU200_049421</name>
</gene>
<dbReference type="AlphaFoldDB" id="A0A835AU28"/>
<sequence length="158" mass="17724">MRDDHSDRRTRTPAPPQTTVILLFDYYTRPRFGKEMPEIGFCVIAWNIPMIVVVDASSPCREYVTDRVHACWSVRLAKKISDGVSAARSVHRRRWPEEGPFQELRPVGGGSEATAVEAEICVEETRGAAEAEAEAGLSYRQNFDDGLASSGRPPYRRL</sequence>
<name>A0A835AU28_9POAL</name>
<keyword evidence="2" id="KW-1185">Reference proteome</keyword>
<protein>
    <submittedName>
        <fullName evidence="1">Uncharacterized protein</fullName>
    </submittedName>
</protein>
<dbReference type="Proteomes" id="UP000636709">
    <property type="component" value="Unassembled WGS sequence"/>
</dbReference>